<name>A0A1H0BX98_9ACTN</name>
<feature type="region of interest" description="Disordered" evidence="1">
    <location>
        <begin position="19"/>
        <end position="115"/>
    </location>
</feature>
<evidence type="ECO:0000313" key="3">
    <source>
        <dbReference type="EMBL" id="SDN50321.1"/>
    </source>
</evidence>
<accession>A0A1H0BX98</accession>
<sequence>MSAGKRNLRLQVSWGTLLELHTTQPQPGAPEAEAEAPAVAPDDTGRRPAEPIGPKPEVEPEPEPGPATPDAPTGPEDAPSSAGAREAAGAPEEAPEPAGEPASPGVPVPPGPAPRRRGRTALLLAVAAVIGISGGTAVGYKVQADRPPTPLPALNQPGLAYPAKPLPAADVPDPLSAAEDRRVKTDGDLRKLLVPSPKGARASEAGAGDGWVDTATYAQYFEGPAGMFARLTESDLRRVARVAWSQGEHKDVDVSLVQFRSGEGAIHHAESQLGYLPDPEHAGNDGAPLKGSGNGRYYLFPVEREAGYLPLYRARAVFQRGDVMVDINIFDTKRIGRTEIRSLAERQLERLS</sequence>
<reference evidence="4" key="1">
    <citation type="submission" date="2016-10" db="EMBL/GenBank/DDBJ databases">
        <authorList>
            <person name="Varghese N."/>
            <person name="Submissions S."/>
        </authorList>
    </citation>
    <scope>NUCLEOTIDE SEQUENCE [LARGE SCALE GENOMIC DNA]</scope>
    <source>
        <strain evidence="4">CGMCC 4.7042</strain>
    </source>
</reference>
<proteinExistence type="predicted"/>
<protein>
    <submittedName>
        <fullName evidence="3">Uncharacterized protein</fullName>
    </submittedName>
</protein>
<keyword evidence="2" id="KW-0812">Transmembrane</keyword>
<keyword evidence="2" id="KW-1133">Transmembrane helix</keyword>
<dbReference type="AlphaFoldDB" id="A0A1H0BX98"/>
<organism evidence="3 4">
    <name type="scientific">Streptomyces wuyuanensis</name>
    <dbReference type="NCBI Taxonomy" id="1196353"/>
    <lineage>
        <taxon>Bacteria</taxon>
        <taxon>Bacillati</taxon>
        <taxon>Actinomycetota</taxon>
        <taxon>Actinomycetes</taxon>
        <taxon>Kitasatosporales</taxon>
        <taxon>Streptomycetaceae</taxon>
        <taxon>Streptomyces</taxon>
    </lineage>
</organism>
<dbReference type="GeneID" id="40833624"/>
<keyword evidence="2" id="KW-0472">Membrane</keyword>
<dbReference type="RefSeq" id="WP_342029433.1">
    <property type="nucleotide sequence ID" value="NZ_FNHI01000028.1"/>
</dbReference>
<dbReference type="STRING" id="1196353.SAMN05444921_12888"/>
<dbReference type="Proteomes" id="UP000199063">
    <property type="component" value="Unassembled WGS sequence"/>
</dbReference>
<gene>
    <name evidence="3" type="ORF">SAMN05444921_12888</name>
</gene>
<feature type="compositionally biased region" description="Pro residues" evidence="1">
    <location>
        <begin position="104"/>
        <end position="113"/>
    </location>
</feature>
<feature type="transmembrane region" description="Helical" evidence="2">
    <location>
        <begin position="121"/>
        <end position="140"/>
    </location>
</feature>
<dbReference type="EMBL" id="FNHI01000028">
    <property type="protein sequence ID" value="SDN50321.1"/>
    <property type="molecule type" value="Genomic_DNA"/>
</dbReference>
<evidence type="ECO:0000256" key="2">
    <source>
        <dbReference type="SAM" id="Phobius"/>
    </source>
</evidence>
<evidence type="ECO:0000313" key="4">
    <source>
        <dbReference type="Proteomes" id="UP000199063"/>
    </source>
</evidence>
<keyword evidence="4" id="KW-1185">Reference proteome</keyword>
<feature type="compositionally biased region" description="Low complexity" evidence="1">
    <location>
        <begin position="70"/>
        <end position="103"/>
    </location>
</feature>
<feature type="compositionally biased region" description="Low complexity" evidence="1">
    <location>
        <begin position="29"/>
        <end position="41"/>
    </location>
</feature>
<evidence type="ECO:0000256" key="1">
    <source>
        <dbReference type="SAM" id="MobiDB-lite"/>
    </source>
</evidence>